<proteinExistence type="predicted"/>
<keyword evidence="1" id="KW-1133">Transmembrane helix</keyword>
<keyword evidence="1" id="KW-0472">Membrane</keyword>
<dbReference type="InterPro" id="IPR006976">
    <property type="entry name" value="VanZ-like"/>
</dbReference>
<dbReference type="AlphaFoldDB" id="A0A931BRI7"/>
<feature type="transmembrane region" description="Helical" evidence="1">
    <location>
        <begin position="91"/>
        <end position="107"/>
    </location>
</feature>
<comment type="caution">
    <text evidence="3">The sequence shown here is derived from an EMBL/GenBank/DDBJ whole genome shotgun (WGS) entry which is preliminary data.</text>
</comment>
<organism evidence="3 4">
    <name type="scientific">Microvirga alba</name>
    <dbReference type="NCBI Taxonomy" id="2791025"/>
    <lineage>
        <taxon>Bacteria</taxon>
        <taxon>Pseudomonadati</taxon>
        <taxon>Pseudomonadota</taxon>
        <taxon>Alphaproteobacteria</taxon>
        <taxon>Hyphomicrobiales</taxon>
        <taxon>Methylobacteriaceae</taxon>
        <taxon>Microvirga</taxon>
    </lineage>
</organism>
<keyword evidence="4" id="KW-1185">Reference proteome</keyword>
<evidence type="ECO:0000313" key="3">
    <source>
        <dbReference type="EMBL" id="MBF9233910.1"/>
    </source>
</evidence>
<reference evidence="3" key="1">
    <citation type="submission" date="2020-11" db="EMBL/GenBank/DDBJ databases">
        <authorList>
            <person name="Kim M.K."/>
        </authorList>
    </citation>
    <scope>NUCLEOTIDE SEQUENCE</scope>
    <source>
        <strain evidence="3">BT350</strain>
    </source>
</reference>
<feature type="transmembrane region" description="Helical" evidence="1">
    <location>
        <begin position="38"/>
        <end position="55"/>
    </location>
</feature>
<dbReference type="RefSeq" id="WP_196271892.1">
    <property type="nucleotide sequence ID" value="NZ_JADQDO010000004.1"/>
</dbReference>
<dbReference type="EMBL" id="JADQDO010000004">
    <property type="protein sequence ID" value="MBF9233910.1"/>
    <property type="molecule type" value="Genomic_DNA"/>
</dbReference>
<evidence type="ECO:0000259" key="2">
    <source>
        <dbReference type="Pfam" id="PF04892"/>
    </source>
</evidence>
<feature type="domain" description="VanZ-like" evidence="2">
    <location>
        <begin position="34"/>
        <end position="107"/>
    </location>
</feature>
<keyword evidence="1" id="KW-0812">Transmembrane</keyword>
<dbReference type="Pfam" id="PF04892">
    <property type="entry name" value="VanZ"/>
    <property type="match status" value="1"/>
</dbReference>
<dbReference type="Proteomes" id="UP000599312">
    <property type="component" value="Unassembled WGS sequence"/>
</dbReference>
<dbReference type="InterPro" id="IPR017015">
    <property type="entry name" value="UCP033367_VanZ"/>
</dbReference>
<dbReference type="PIRSF" id="PIRSF033367">
    <property type="entry name" value="UCP033367_VanZ"/>
    <property type="match status" value="1"/>
</dbReference>
<accession>A0A931BRI7</accession>
<feature type="transmembrane region" description="Helical" evidence="1">
    <location>
        <begin position="62"/>
        <end position="79"/>
    </location>
</feature>
<evidence type="ECO:0000313" key="4">
    <source>
        <dbReference type="Proteomes" id="UP000599312"/>
    </source>
</evidence>
<protein>
    <submittedName>
        <fullName evidence="3">VanZ family protein</fullName>
    </submittedName>
</protein>
<sequence length="117" mass="12719">MAIRMFFRSVAWLLVLAVAAFSLLPIQFRPVTDAPADLERLAAFAMIGGAFYLGYPKQRLRIVLLVIGIAGLLEAAQNIVPGRHGRLPDGIVKASGAILGAAIAMVIDREIKRRKRP</sequence>
<gene>
    <name evidence="3" type="ORF">I2H38_11030</name>
</gene>
<evidence type="ECO:0000256" key="1">
    <source>
        <dbReference type="SAM" id="Phobius"/>
    </source>
</evidence>
<name>A0A931BRI7_9HYPH</name>